<dbReference type="SUPFAM" id="SSF55811">
    <property type="entry name" value="Nudix"/>
    <property type="match status" value="1"/>
</dbReference>
<dbReference type="Gene3D" id="3.90.79.10">
    <property type="entry name" value="Nucleoside Triphosphate Pyrophosphohydrolase"/>
    <property type="match status" value="1"/>
</dbReference>
<dbReference type="InterPro" id="IPR000086">
    <property type="entry name" value="NUDIX_hydrolase_dom"/>
</dbReference>
<dbReference type="PANTHER" id="PTHR21340">
    <property type="entry name" value="DIADENOSINE 5,5-P1,P4-TETRAPHOSPHATE PYROPHOSPHOHYDROLASE MUTT"/>
    <property type="match status" value="1"/>
</dbReference>
<dbReference type="InterPro" id="IPR051325">
    <property type="entry name" value="Nudix_hydrolase_domain"/>
</dbReference>
<dbReference type="OrthoDB" id="954553at2"/>
<keyword evidence="4" id="KW-0614">Plasmid</keyword>
<accession>A0A387FWS8</accession>
<dbReference type="InterPro" id="IPR015797">
    <property type="entry name" value="NUDIX_hydrolase-like_dom_sf"/>
</dbReference>
<dbReference type="RefSeq" id="WP_120708469.1">
    <property type="nucleotide sequence ID" value="NZ_CP032695.1"/>
</dbReference>
<protein>
    <submittedName>
        <fullName evidence="4">NUDIX domain-containing protein</fullName>
    </submittedName>
</protein>
<keyword evidence="5" id="KW-1185">Reference proteome</keyword>
<dbReference type="AlphaFoldDB" id="A0A387FWS8"/>
<keyword evidence="2" id="KW-0378">Hydrolase</keyword>
<sequence>MKKSAGILMYRRVESEVLVLLVHPGGPFWRKRDEGAWSIPKGEYQEDEPAETAALREFAEEMGSVPEGKLQPLGELRQKGGKHVTGFALEGEFDTSALASNLFEIEWPPRSGRLQSFPEVDRAEWFALSDARRKIIDGQLPFLERLQTLYLPTIQDTNTPAD</sequence>
<dbReference type="InterPro" id="IPR020084">
    <property type="entry name" value="NUDIX_hydrolase_CS"/>
</dbReference>
<dbReference type="PANTHER" id="PTHR21340:SF7">
    <property type="entry name" value="NUDIX HYDROLASE DOMAIN-CONTAINING PROTEIN"/>
    <property type="match status" value="1"/>
</dbReference>
<comment type="cofactor">
    <cofactor evidence="1">
        <name>Mg(2+)</name>
        <dbReference type="ChEBI" id="CHEBI:18420"/>
    </cofactor>
</comment>
<dbReference type="PROSITE" id="PS51462">
    <property type="entry name" value="NUDIX"/>
    <property type="match status" value="1"/>
</dbReference>
<dbReference type="CDD" id="cd04662">
    <property type="entry name" value="NUDIX_Hydrolase"/>
    <property type="match status" value="1"/>
</dbReference>
<evidence type="ECO:0000259" key="3">
    <source>
        <dbReference type="PROSITE" id="PS51462"/>
    </source>
</evidence>
<dbReference type="GO" id="GO:0006167">
    <property type="term" value="P:AMP biosynthetic process"/>
    <property type="evidence" value="ECO:0007669"/>
    <property type="project" value="TreeGrafter"/>
</dbReference>
<gene>
    <name evidence="4" type="ORF">CCGE525_33560</name>
</gene>
<name>A0A387FWS8_9HYPH</name>
<dbReference type="EMBL" id="CP032695">
    <property type="protein sequence ID" value="AYG63570.1"/>
    <property type="molecule type" value="Genomic_DNA"/>
</dbReference>
<dbReference type="Proteomes" id="UP000282195">
    <property type="component" value="Plasmid pRCCGE525c"/>
</dbReference>
<reference evidence="4 5" key="1">
    <citation type="submission" date="2018-10" db="EMBL/GenBank/DDBJ databases">
        <title>Rhizobium etli, R. leguminosarum and a new Rhizobium genospecies from Phaseolus dumosus.</title>
        <authorList>
            <person name="Ramirez-Puebla S.T."/>
            <person name="Rogel-Hernandez M.A."/>
            <person name="Guerrero G."/>
            <person name="Ormeno-Orrillo E."/>
            <person name="Martinez-Romero J.C."/>
            <person name="Negrete-Yankelevich S."/>
            <person name="Martinez-Romero E."/>
        </authorList>
    </citation>
    <scope>NUCLEOTIDE SEQUENCE [LARGE SCALE GENOMIC DNA]</scope>
    <source>
        <strain evidence="4 5">CCGE525</strain>
        <plasmid evidence="5">prccge525c</plasmid>
    </source>
</reference>
<evidence type="ECO:0000313" key="5">
    <source>
        <dbReference type="Proteomes" id="UP000282195"/>
    </source>
</evidence>
<feature type="domain" description="Nudix hydrolase" evidence="3">
    <location>
        <begin position="1"/>
        <end position="148"/>
    </location>
</feature>
<dbReference type="PROSITE" id="PS00893">
    <property type="entry name" value="NUDIX_BOX"/>
    <property type="match status" value="1"/>
</dbReference>
<evidence type="ECO:0000256" key="2">
    <source>
        <dbReference type="ARBA" id="ARBA00022801"/>
    </source>
</evidence>
<evidence type="ECO:0000313" key="4">
    <source>
        <dbReference type="EMBL" id="AYG63570.1"/>
    </source>
</evidence>
<evidence type="ECO:0000256" key="1">
    <source>
        <dbReference type="ARBA" id="ARBA00001946"/>
    </source>
</evidence>
<proteinExistence type="predicted"/>
<dbReference type="GO" id="GO:0004081">
    <property type="term" value="F:bis(5'-nucleosyl)-tetraphosphatase (asymmetrical) activity"/>
    <property type="evidence" value="ECO:0007669"/>
    <property type="project" value="TreeGrafter"/>
</dbReference>
<organism evidence="4 5">
    <name type="scientific">Rhizobium jaguaris</name>
    <dbReference type="NCBI Taxonomy" id="1312183"/>
    <lineage>
        <taxon>Bacteria</taxon>
        <taxon>Pseudomonadati</taxon>
        <taxon>Pseudomonadota</taxon>
        <taxon>Alphaproteobacteria</taxon>
        <taxon>Hyphomicrobiales</taxon>
        <taxon>Rhizobiaceae</taxon>
        <taxon>Rhizobium/Agrobacterium group</taxon>
        <taxon>Rhizobium</taxon>
    </lineage>
</organism>
<geneLocation type="plasmid" evidence="5">
    <name>prccge525c</name>
</geneLocation>
<dbReference type="GO" id="GO:0006754">
    <property type="term" value="P:ATP biosynthetic process"/>
    <property type="evidence" value="ECO:0007669"/>
    <property type="project" value="TreeGrafter"/>
</dbReference>
<dbReference type="Pfam" id="PF00293">
    <property type="entry name" value="NUDIX"/>
    <property type="match status" value="1"/>
</dbReference>
<dbReference type="KEGG" id="rjg:CCGE525_33560"/>